<keyword evidence="4" id="KW-1133">Transmembrane helix</keyword>
<dbReference type="InterPro" id="IPR029058">
    <property type="entry name" value="AB_hydrolase_fold"/>
</dbReference>
<protein>
    <submittedName>
        <fullName evidence="5">Carboxylic ester hydrolase</fullName>
    </submittedName>
</protein>
<dbReference type="PATRIC" id="fig|1036673.3.peg.4678"/>
<accession>F8F6S1</accession>
<proteinExistence type="predicted"/>
<evidence type="ECO:0000313" key="6">
    <source>
        <dbReference type="Proteomes" id="UP000006620"/>
    </source>
</evidence>
<evidence type="ECO:0000256" key="4">
    <source>
        <dbReference type="SAM" id="Phobius"/>
    </source>
</evidence>
<reference evidence="6" key="1">
    <citation type="submission" date="2011-06" db="EMBL/GenBank/DDBJ databases">
        <title>Complete genome sequence of Paenibacillus mucilaginosus KNP414.</title>
        <authorList>
            <person name="Wang J."/>
            <person name="Hu S."/>
            <person name="Hu X."/>
            <person name="Zhang B."/>
            <person name="Dong D."/>
            <person name="Zhang S."/>
            <person name="Zhao K."/>
            <person name="Wu D."/>
        </authorList>
    </citation>
    <scope>NUCLEOTIDE SEQUENCE [LARGE SCALE GENOMIC DNA]</scope>
    <source>
        <strain evidence="6">KNP414</strain>
    </source>
</reference>
<organism evidence="5 6">
    <name type="scientific">Paenibacillus mucilaginosus (strain KNP414)</name>
    <dbReference type="NCBI Taxonomy" id="1036673"/>
    <lineage>
        <taxon>Bacteria</taxon>
        <taxon>Bacillati</taxon>
        <taxon>Bacillota</taxon>
        <taxon>Bacilli</taxon>
        <taxon>Bacillales</taxon>
        <taxon>Paenibacillaceae</taxon>
        <taxon>Paenibacillus</taxon>
    </lineage>
</organism>
<gene>
    <name evidence="5" type="ordered locus">KNP414_05063</name>
</gene>
<evidence type="ECO:0000313" key="5">
    <source>
        <dbReference type="EMBL" id="AEI43587.1"/>
    </source>
</evidence>
<dbReference type="Pfam" id="PF03403">
    <property type="entry name" value="PAF-AH_p_II"/>
    <property type="match status" value="2"/>
</dbReference>
<dbReference type="KEGG" id="pms:KNP414_05063"/>
<reference evidence="5 6" key="2">
    <citation type="journal article" date="2013" name="Genome Announc.">
        <title>Genome Sequence of Growth-Improving Paenibacillus mucilaginosus Strain KNP414.</title>
        <authorList>
            <person name="Lu J.J."/>
            <person name="Wang J.F."/>
            <person name="Hu X.F."/>
        </authorList>
    </citation>
    <scope>NUCLEOTIDE SEQUENCE [LARGE SCALE GENOMIC DNA]</scope>
    <source>
        <strain evidence="5 6">KNP414</strain>
    </source>
</reference>
<keyword evidence="1 5" id="KW-0378">Hydrolase</keyword>
<evidence type="ECO:0000256" key="2">
    <source>
        <dbReference type="ARBA" id="ARBA00022963"/>
    </source>
</evidence>
<keyword evidence="3" id="KW-0443">Lipid metabolism</keyword>
<dbReference type="GO" id="GO:0016042">
    <property type="term" value="P:lipid catabolic process"/>
    <property type="evidence" value="ECO:0007669"/>
    <property type="project" value="UniProtKB-KW"/>
</dbReference>
<keyword evidence="4" id="KW-0472">Membrane</keyword>
<name>F8F6S1_PAEMK</name>
<evidence type="ECO:0000256" key="3">
    <source>
        <dbReference type="ARBA" id="ARBA00023098"/>
    </source>
</evidence>
<feature type="transmembrane region" description="Helical" evidence="4">
    <location>
        <begin position="43"/>
        <end position="62"/>
    </location>
</feature>
<keyword evidence="4" id="KW-0812">Transmembrane</keyword>
<keyword evidence="2" id="KW-0442">Lipid degradation</keyword>
<evidence type="ECO:0000256" key="1">
    <source>
        <dbReference type="ARBA" id="ARBA00022801"/>
    </source>
</evidence>
<dbReference type="HOGENOM" id="CLU_026278_2_1_9"/>
<dbReference type="Gene3D" id="3.40.50.1820">
    <property type="entry name" value="alpha/beta hydrolase"/>
    <property type="match status" value="1"/>
</dbReference>
<feature type="transmembrane region" description="Helical" evidence="4">
    <location>
        <begin position="20"/>
        <end position="37"/>
    </location>
</feature>
<dbReference type="PANTHER" id="PTHR10272:SF0">
    <property type="entry name" value="PLATELET-ACTIVATING FACTOR ACETYLHYDROLASE"/>
    <property type="match status" value="1"/>
</dbReference>
<dbReference type="EMBL" id="CP002869">
    <property type="protein sequence ID" value="AEI43587.1"/>
    <property type="molecule type" value="Genomic_DNA"/>
</dbReference>
<dbReference type="Proteomes" id="UP000006620">
    <property type="component" value="Chromosome"/>
</dbReference>
<feature type="transmembrane region" description="Helical" evidence="4">
    <location>
        <begin position="74"/>
        <end position="95"/>
    </location>
</feature>
<sequence length="463" mass="50101">MSRMNSTNTAAAAQSRTYRLPLILLLAALTTAVWIARGYNHPVTLAAGVLLCLLIFLGFWALGTRLQGRKKAGAAMQGIAGLSGLFVSSLFPLLLPVFELPKPGGPYAVGTMERVIDTGREESATGDPSDKRRLVVRLWYPAEAAEGAAFEPYPQEMKQVLSLNTGVPAWLAGHWDAVRTHAVSGAPLASQQKSYPILVYSHGAGASRYQSLFHLEELASRGYIVAAPDHSYMAAETRFPDGSIARDPGNQALLSAGESAELIGIRAADVSSVLDELTRWNQTDSGFWKDRLDLVRAGVLGHSDGGSTALEALAADSRFKAGLNMDGTAYGRVVESGVSRPVMFLMASQTWQGMQAEAAKTGQTGPLSEYYRRYVRHVEQVYTGSRSDAYRVTLPDTHHFSFSDAVLFSPVLAGGRPAKEAHAEINRYTLAFFDRYLLQIPSPLLEQGGPHGTGVRFEKRAAE</sequence>
<dbReference type="PANTHER" id="PTHR10272">
    <property type="entry name" value="PLATELET-ACTIVATING FACTOR ACETYLHYDROLASE"/>
    <property type="match status" value="1"/>
</dbReference>
<dbReference type="SUPFAM" id="SSF53474">
    <property type="entry name" value="alpha/beta-Hydrolases"/>
    <property type="match status" value="1"/>
</dbReference>
<dbReference type="GO" id="GO:0003847">
    <property type="term" value="F:1-alkyl-2-acetylglycerophosphocholine esterase activity"/>
    <property type="evidence" value="ECO:0007669"/>
    <property type="project" value="TreeGrafter"/>
</dbReference>
<dbReference type="AlphaFoldDB" id="F8F6S1"/>